<accession>A0A844W1F4</accession>
<organism evidence="2 3">
    <name type="scientific">Pseudooceanicola pacificus</name>
    <dbReference type="NCBI Taxonomy" id="2676438"/>
    <lineage>
        <taxon>Bacteria</taxon>
        <taxon>Pseudomonadati</taxon>
        <taxon>Pseudomonadota</taxon>
        <taxon>Alphaproteobacteria</taxon>
        <taxon>Rhodobacterales</taxon>
        <taxon>Paracoccaceae</taxon>
        <taxon>Pseudooceanicola</taxon>
    </lineage>
</organism>
<gene>
    <name evidence="2" type="ORF">GLS40_07925</name>
</gene>
<protein>
    <submittedName>
        <fullName evidence="2">Uncharacterized protein</fullName>
    </submittedName>
</protein>
<proteinExistence type="predicted"/>
<evidence type="ECO:0000313" key="2">
    <source>
        <dbReference type="EMBL" id="MWB77946.1"/>
    </source>
</evidence>
<feature type="transmembrane region" description="Helical" evidence="1">
    <location>
        <begin position="31"/>
        <end position="57"/>
    </location>
</feature>
<dbReference type="Proteomes" id="UP000443843">
    <property type="component" value="Unassembled WGS sequence"/>
</dbReference>
<keyword evidence="3" id="KW-1185">Reference proteome</keyword>
<keyword evidence="1" id="KW-0472">Membrane</keyword>
<evidence type="ECO:0000313" key="3">
    <source>
        <dbReference type="Proteomes" id="UP000443843"/>
    </source>
</evidence>
<reference evidence="2 3" key="1">
    <citation type="submission" date="2019-11" db="EMBL/GenBank/DDBJ databases">
        <title>Pseudooceanicola pacifica sp. nov., isolated from deep-sea sediment of the Pacific Ocean.</title>
        <authorList>
            <person name="Lyu L."/>
        </authorList>
    </citation>
    <scope>NUCLEOTIDE SEQUENCE [LARGE SCALE GENOMIC DNA]</scope>
    <source>
        <strain evidence="2 3">216_PA32_1</strain>
    </source>
</reference>
<comment type="caution">
    <text evidence="2">The sequence shown here is derived from an EMBL/GenBank/DDBJ whole genome shotgun (WGS) entry which is preliminary data.</text>
</comment>
<keyword evidence="1" id="KW-1133">Transmembrane helix</keyword>
<name>A0A844W1F4_9RHOB</name>
<dbReference type="RefSeq" id="WP_160382198.1">
    <property type="nucleotide sequence ID" value="NZ_WNXQ01000003.1"/>
</dbReference>
<keyword evidence="1" id="KW-0812">Transmembrane</keyword>
<sequence length="59" mass="6824">MQFDWIHSQCGHQTEQERAMLEVMQFYVSSFWVWLGLTVGLWMLTAEGLMMVAAVSVRG</sequence>
<dbReference type="AlphaFoldDB" id="A0A844W1F4"/>
<dbReference type="EMBL" id="WNXQ01000003">
    <property type="protein sequence ID" value="MWB77946.1"/>
    <property type="molecule type" value="Genomic_DNA"/>
</dbReference>
<evidence type="ECO:0000256" key="1">
    <source>
        <dbReference type="SAM" id="Phobius"/>
    </source>
</evidence>